<accession>A0A382QR59</accession>
<name>A0A382QR59_9ZZZZ</name>
<sequence length="98" mass="10715">MVIKVVTQVLMAKLLPAAALVVARTTVVEQVVRAAARVVDADQLRLVIHLQLLPLKDTLVVTEQVAVTQAEAAEEQAKLAETAMEQMVVMEEMEPQIQ</sequence>
<organism evidence="1">
    <name type="scientific">marine metagenome</name>
    <dbReference type="NCBI Taxonomy" id="408172"/>
    <lineage>
        <taxon>unclassified sequences</taxon>
        <taxon>metagenomes</taxon>
        <taxon>ecological metagenomes</taxon>
    </lineage>
</organism>
<protein>
    <submittedName>
        <fullName evidence="1">Uncharacterized protein</fullName>
    </submittedName>
</protein>
<evidence type="ECO:0000313" key="1">
    <source>
        <dbReference type="EMBL" id="SVC87282.1"/>
    </source>
</evidence>
<dbReference type="AlphaFoldDB" id="A0A382QR59"/>
<dbReference type="EMBL" id="UINC01115912">
    <property type="protein sequence ID" value="SVC87282.1"/>
    <property type="molecule type" value="Genomic_DNA"/>
</dbReference>
<gene>
    <name evidence="1" type="ORF">METZ01_LOCUS340136</name>
</gene>
<proteinExistence type="predicted"/>
<reference evidence="1" key="1">
    <citation type="submission" date="2018-05" db="EMBL/GenBank/DDBJ databases">
        <authorList>
            <person name="Lanie J.A."/>
            <person name="Ng W.-L."/>
            <person name="Kazmierczak K.M."/>
            <person name="Andrzejewski T.M."/>
            <person name="Davidsen T.M."/>
            <person name="Wayne K.J."/>
            <person name="Tettelin H."/>
            <person name="Glass J.I."/>
            <person name="Rusch D."/>
            <person name="Podicherti R."/>
            <person name="Tsui H.-C.T."/>
            <person name="Winkler M.E."/>
        </authorList>
    </citation>
    <scope>NUCLEOTIDE SEQUENCE</scope>
</reference>